<evidence type="ECO:0000256" key="8">
    <source>
        <dbReference type="HAMAP-Rule" id="MF_00912"/>
    </source>
</evidence>
<keyword evidence="5 8" id="KW-1133">Transmembrane helix</keyword>
<comment type="similarity">
    <text evidence="8">Belongs to the FtsQ/DivIB family. DivIB subfamily.</text>
</comment>
<evidence type="ECO:0000256" key="2">
    <source>
        <dbReference type="ARBA" id="ARBA00022475"/>
    </source>
</evidence>
<evidence type="ECO:0000256" key="4">
    <source>
        <dbReference type="ARBA" id="ARBA00022692"/>
    </source>
</evidence>
<gene>
    <name evidence="8" type="primary">divIB</name>
    <name evidence="10" type="ORF">M9R32_04270</name>
</gene>
<dbReference type="Gene3D" id="3.10.20.310">
    <property type="entry name" value="membrane protein fhac"/>
    <property type="match status" value="1"/>
</dbReference>
<dbReference type="GO" id="GO:0005886">
    <property type="term" value="C:plasma membrane"/>
    <property type="evidence" value="ECO:0007669"/>
    <property type="project" value="UniProtKB-SubCell"/>
</dbReference>
<evidence type="ECO:0000256" key="7">
    <source>
        <dbReference type="ARBA" id="ARBA00023306"/>
    </source>
</evidence>
<name>A0A9X3LE69_9BACL</name>
<protein>
    <recommendedName>
        <fullName evidence="8">Cell division protein DivIB</fullName>
    </recommendedName>
</protein>
<dbReference type="PANTHER" id="PTHR37820">
    <property type="entry name" value="CELL DIVISION PROTEIN DIVIB"/>
    <property type="match status" value="1"/>
</dbReference>
<dbReference type="InterPro" id="IPR050487">
    <property type="entry name" value="FtsQ_DivIB"/>
</dbReference>
<keyword evidence="7 8" id="KW-0131">Cell cycle</keyword>
<proteinExistence type="inferred from homology"/>
<comment type="function">
    <text evidence="8">Cell division protein that may be involved in stabilizing or promoting the assembly of the division complex.</text>
</comment>
<feature type="domain" description="POTRA" evidence="9">
    <location>
        <begin position="48"/>
        <end position="116"/>
    </location>
</feature>
<evidence type="ECO:0000259" key="9">
    <source>
        <dbReference type="PROSITE" id="PS51779"/>
    </source>
</evidence>
<keyword evidence="2 8" id="KW-1003">Cell membrane</keyword>
<reference evidence="10" key="1">
    <citation type="submission" date="2022-05" db="EMBL/GenBank/DDBJ databases">
        <authorList>
            <person name="Colautti A."/>
            <person name="Iacumin L."/>
        </authorList>
    </citation>
    <scope>NUCLEOTIDE SEQUENCE</scope>
    <source>
        <strain evidence="10">SK 55</strain>
    </source>
</reference>
<evidence type="ECO:0000256" key="1">
    <source>
        <dbReference type="ARBA" id="ARBA00004370"/>
    </source>
</evidence>
<dbReference type="AlphaFoldDB" id="A0A9X3LE69"/>
<evidence type="ECO:0000256" key="5">
    <source>
        <dbReference type="ARBA" id="ARBA00022989"/>
    </source>
</evidence>
<keyword evidence="11" id="KW-1185">Reference proteome</keyword>
<sequence length="263" mass="30103">MDKIIDIEDRIPTLRERRKKRTNRKFTLLLVIFLFTLLGLLYFQSPYSHVQSIVVKGANLATGDEYIERTGIQEGQSMWEIRTSNAEEILLKNDWLQDVTVKRTGLTSVTIEVTEWKKAAYIQSEGGFDLVLENGTVYHSTQKMAPVDAPVLNSFENPKALNRMVKELAKLKGEVLSMISQIESVPSKSDPYRIRLFMNDGFEIRAVIPSFAEKMNYYPSIIAQIGESEKGVIDIEVGSFFQTYVDMYNPQPKEEEEVEETSE</sequence>
<dbReference type="InterPro" id="IPR013685">
    <property type="entry name" value="POTRA_FtsQ_type"/>
</dbReference>
<accession>A0A9X3LE69</accession>
<dbReference type="InterPro" id="IPR034746">
    <property type="entry name" value="POTRA"/>
</dbReference>
<evidence type="ECO:0000313" key="10">
    <source>
        <dbReference type="EMBL" id="MCZ8536393.1"/>
    </source>
</evidence>
<evidence type="ECO:0000256" key="3">
    <source>
        <dbReference type="ARBA" id="ARBA00022618"/>
    </source>
</evidence>
<dbReference type="Gene3D" id="3.40.50.10960">
    <property type="match status" value="1"/>
</dbReference>
<comment type="subcellular location">
    <subcellularLocation>
        <location evidence="8">Cell membrane</location>
        <topology evidence="8">Single-pass type II membrane protein</topology>
    </subcellularLocation>
    <subcellularLocation>
        <location evidence="1">Membrane</location>
    </subcellularLocation>
    <text evidence="8">Localizes to the division septum.</text>
</comment>
<dbReference type="GO" id="GO:0032153">
    <property type="term" value="C:cell division site"/>
    <property type="evidence" value="ECO:0007669"/>
    <property type="project" value="UniProtKB-UniRule"/>
</dbReference>
<evidence type="ECO:0000313" key="11">
    <source>
        <dbReference type="Proteomes" id="UP001152173"/>
    </source>
</evidence>
<dbReference type="HAMAP" id="MF_00912">
    <property type="entry name" value="DivIB"/>
    <property type="match status" value="1"/>
</dbReference>
<dbReference type="Pfam" id="PF03799">
    <property type="entry name" value="FtsQ_DivIB_C"/>
    <property type="match status" value="1"/>
</dbReference>
<dbReference type="RefSeq" id="WP_269925497.1">
    <property type="nucleotide sequence ID" value="NZ_JAMKBJ010000003.1"/>
</dbReference>
<dbReference type="Pfam" id="PF08478">
    <property type="entry name" value="POTRA_1"/>
    <property type="match status" value="1"/>
</dbReference>
<keyword evidence="4 8" id="KW-0812">Transmembrane</keyword>
<feature type="transmembrane region" description="Helical" evidence="8">
    <location>
        <begin position="26"/>
        <end position="43"/>
    </location>
</feature>
<keyword evidence="3 8" id="KW-0132">Cell division</keyword>
<dbReference type="Proteomes" id="UP001152173">
    <property type="component" value="Unassembled WGS sequence"/>
</dbReference>
<dbReference type="InterPro" id="IPR026580">
    <property type="entry name" value="DivIB"/>
</dbReference>
<dbReference type="PROSITE" id="PS51779">
    <property type="entry name" value="POTRA"/>
    <property type="match status" value="1"/>
</dbReference>
<dbReference type="InterPro" id="IPR005548">
    <property type="entry name" value="Cell_div_FtsQ/DivIB_C"/>
</dbReference>
<evidence type="ECO:0000256" key="6">
    <source>
        <dbReference type="ARBA" id="ARBA00023136"/>
    </source>
</evidence>
<organism evidence="10 11">
    <name type="scientific">Paenisporosarcina quisquiliarum</name>
    <dbReference type="NCBI Taxonomy" id="365346"/>
    <lineage>
        <taxon>Bacteria</taxon>
        <taxon>Bacillati</taxon>
        <taxon>Bacillota</taxon>
        <taxon>Bacilli</taxon>
        <taxon>Bacillales</taxon>
        <taxon>Caryophanaceae</taxon>
        <taxon>Paenisporosarcina</taxon>
    </lineage>
</organism>
<comment type="caution">
    <text evidence="10">The sequence shown here is derived from an EMBL/GenBank/DDBJ whole genome shotgun (WGS) entry which is preliminary data.</text>
</comment>
<dbReference type="EMBL" id="JAMKBJ010000003">
    <property type="protein sequence ID" value="MCZ8536393.1"/>
    <property type="molecule type" value="Genomic_DNA"/>
</dbReference>
<dbReference type="GO" id="GO:0043093">
    <property type="term" value="P:FtsZ-dependent cytokinesis"/>
    <property type="evidence" value="ECO:0007669"/>
    <property type="project" value="UniProtKB-UniRule"/>
</dbReference>
<keyword evidence="6 8" id="KW-0472">Membrane</keyword>
<dbReference type="PANTHER" id="PTHR37820:SF1">
    <property type="entry name" value="CELL DIVISION PROTEIN FTSQ"/>
    <property type="match status" value="1"/>
</dbReference>